<name>W1PLI5_AMBTC</name>
<dbReference type="Gramene" id="ERN10872">
    <property type="protein sequence ID" value="ERN10872"/>
    <property type="gene ID" value="AMTR_s00167p00020150"/>
</dbReference>
<organism evidence="1 2">
    <name type="scientific">Amborella trichopoda</name>
    <dbReference type="NCBI Taxonomy" id="13333"/>
    <lineage>
        <taxon>Eukaryota</taxon>
        <taxon>Viridiplantae</taxon>
        <taxon>Streptophyta</taxon>
        <taxon>Embryophyta</taxon>
        <taxon>Tracheophyta</taxon>
        <taxon>Spermatophyta</taxon>
        <taxon>Magnoliopsida</taxon>
        <taxon>Amborellales</taxon>
        <taxon>Amborellaceae</taxon>
        <taxon>Amborella</taxon>
    </lineage>
</organism>
<dbReference type="EMBL" id="KI392771">
    <property type="protein sequence ID" value="ERN10872.1"/>
    <property type="molecule type" value="Genomic_DNA"/>
</dbReference>
<dbReference type="AlphaFoldDB" id="W1PLI5"/>
<proteinExistence type="predicted"/>
<protein>
    <submittedName>
        <fullName evidence="1">Uncharacterized protein</fullName>
    </submittedName>
</protein>
<gene>
    <name evidence="1" type="ORF">AMTR_s00167p00020150</name>
</gene>
<dbReference type="HOGENOM" id="CLU_2944798_0_0_1"/>
<reference evidence="2" key="1">
    <citation type="journal article" date="2013" name="Science">
        <title>The Amborella genome and the evolution of flowering plants.</title>
        <authorList>
            <consortium name="Amborella Genome Project"/>
        </authorList>
    </citation>
    <scope>NUCLEOTIDE SEQUENCE [LARGE SCALE GENOMIC DNA]</scope>
</reference>
<sequence length="60" mass="6210">MCRARLRSPITTAGSGQAALTAPNGAVNLGCGIDGGHWRTLTVILAGSRGTCYTWRTCST</sequence>
<dbReference type="Proteomes" id="UP000017836">
    <property type="component" value="Unassembled WGS sequence"/>
</dbReference>
<evidence type="ECO:0000313" key="2">
    <source>
        <dbReference type="Proteomes" id="UP000017836"/>
    </source>
</evidence>
<evidence type="ECO:0000313" key="1">
    <source>
        <dbReference type="EMBL" id="ERN10872.1"/>
    </source>
</evidence>
<accession>W1PLI5</accession>
<keyword evidence="2" id="KW-1185">Reference proteome</keyword>